<keyword evidence="1 2" id="KW-0732">Signal</keyword>
<feature type="domain" description="Solute-binding protein family 3/N-terminal" evidence="3">
    <location>
        <begin position="31"/>
        <end position="256"/>
    </location>
</feature>
<dbReference type="STRING" id="526222.Desal_2457"/>
<reference evidence="4 5" key="1">
    <citation type="submission" date="2009-06" db="EMBL/GenBank/DDBJ databases">
        <title>Complete sequence of Desulfovibrio salexigens DSM 2638.</title>
        <authorList>
            <consortium name="US DOE Joint Genome Institute"/>
            <person name="Lucas S."/>
            <person name="Copeland A."/>
            <person name="Lapidus A."/>
            <person name="Glavina del Rio T."/>
            <person name="Tice H."/>
            <person name="Bruce D."/>
            <person name="Goodwin L."/>
            <person name="Pitluck S."/>
            <person name="Munk A.C."/>
            <person name="Brettin T."/>
            <person name="Detter J.C."/>
            <person name="Han C."/>
            <person name="Tapia R."/>
            <person name="Larimer F."/>
            <person name="Land M."/>
            <person name="Hauser L."/>
            <person name="Kyrpides N."/>
            <person name="Anderson I."/>
            <person name="Wall J.D."/>
            <person name="Arkin A.P."/>
            <person name="Dehal P."/>
            <person name="Chivian D."/>
            <person name="Giles B."/>
            <person name="Hazen T.C."/>
        </authorList>
    </citation>
    <scope>NUCLEOTIDE SEQUENCE [LARGE SCALE GENOMIC DNA]</scope>
    <source>
        <strain evidence="5">ATCC 14822 / DSM 2638 / NCIMB 8403 / VKM B-1763</strain>
    </source>
</reference>
<feature type="chain" id="PRO_5002962903" evidence="2">
    <location>
        <begin position="29"/>
        <end position="256"/>
    </location>
</feature>
<keyword evidence="5" id="KW-1185">Reference proteome</keyword>
<protein>
    <submittedName>
        <fullName evidence="4">Extracellular solute-binding protein family 3</fullName>
    </submittedName>
</protein>
<evidence type="ECO:0000256" key="1">
    <source>
        <dbReference type="ARBA" id="ARBA00022729"/>
    </source>
</evidence>
<sequence>MAPKTFKNTALLAALFVCVLLVSVASWAEGYSLVSLEYEPYSYTQNGTFKGYDIEVIEECFRRMGEELDIELIPWTRALKMGMSGEADGVFGAFKLPERVEKMFFSEPVRAEKISFFVRKDSPLVFNGDLNQLRNCSFGVVSGYSYGKEVDSFFKNEVPESHVEVGVSPEMNIAKLLRGRFDIYVGDTFSSLNTMHKMGVAGQIRRLGPPVNISAVHVAFSRKRKLGRLRDRFDAALEAMRLDGTLDRIKKKYFDE</sequence>
<dbReference type="eggNOG" id="COG0834">
    <property type="taxonomic scope" value="Bacteria"/>
</dbReference>
<dbReference type="RefSeq" id="WP_015852329.1">
    <property type="nucleotide sequence ID" value="NC_012881.1"/>
</dbReference>
<dbReference type="HOGENOM" id="CLU_064076_8_2_7"/>
<dbReference type="SUPFAM" id="SSF53850">
    <property type="entry name" value="Periplasmic binding protein-like II"/>
    <property type="match status" value="1"/>
</dbReference>
<dbReference type="InterPro" id="IPR001638">
    <property type="entry name" value="Solute-binding_3/MltF_N"/>
</dbReference>
<dbReference type="SMART" id="SM00062">
    <property type="entry name" value="PBPb"/>
    <property type="match status" value="1"/>
</dbReference>
<evidence type="ECO:0000259" key="3">
    <source>
        <dbReference type="SMART" id="SM00062"/>
    </source>
</evidence>
<dbReference type="OrthoDB" id="5453670at2"/>
<gene>
    <name evidence="4" type="ordered locus">Desal_2457</name>
</gene>
<dbReference type="Pfam" id="PF00497">
    <property type="entry name" value="SBP_bac_3"/>
    <property type="match status" value="1"/>
</dbReference>
<dbReference type="AlphaFoldDB" id="C6BXY3"/>
<dbReference type="EMBL" id="CP001649">
    <property type="protein sequence ID" value="ACS80513.1"/>
    <property type="molecule type" value="Genomic_DNA"/>
</dbReference>
<name>C6BXY3_MARSD</name>
<dbReference type="PANTHER" id="PTHR35936:SF25">
    <property type="entry name" value="ABC TRANSPORTER SUBSTRATE-BINDING PROTEIN"/>
    <property type="match status" value="1"/>
</dbReference>
<dbReference type="KEGG" id="dsa:Desal_2457"/>
<evidence type="ECO:0000256" key="2">
    <source>
        <dbReference type="SAM" id="SignalP"/>
    </source>
</evidence>
<evidence type="ECO:0000313" key="5">
    <source>
        <dbReference type="Proteomes" id="UP000002601"/>
    </source>
</evidence>
<dbReference type="Gene3D" id="3.40.190.10">
    <property type="entry name" value="Periplasmic binding protein-like II"/>
    <property type="match status" value="2"/>
</dbReference>
<evidence type="ECO:0000313" key="4">
    <source>
        <dbReference type="EMBL" id="ACS80513.1"/>
    </source>
</evidence>
<feature type="signal peptide" evidence="2">
    <location>
        <begin position="1"/>
        <end position="28"/>
    </location>
</feature>
<dbReference type="Proteomes" id="UP000002601">
    <property type="component" value="Chromosome"/>
</dbReference>
<accession>C6BXY3</accession>
<dbReference type="PANTHER" id="PTHR35936">
    <property type="entry name" value="MEMBRANE-BOUND LYTIC MUREIN TRANSGLYCOSYLASE F"/>
    <property type="match status" value="1"/>
</dbReference>
<proteinExistence type="predicted"/>
<organism evidence="4 5">
    <name type="scientific">Maridesulfovibrio salexigens (strain ATCC 14822 / DSM 2638 / NCIMB 8403 / VKM B-1763)</name>
    <name type="common">Desulfovibrio salexigens</name>
    <dbReference type="NCBI Taxonomy" id="526222"/>
    <lineage>
        <taxon>Bacteria</taxon>
        <taxon>Pseudomonadati</taxon>
        <taxon>Thermodesulfobacteriota</taxon>
        <taxon>Desulfovibrionia</taxon>
        <taxon>Desulfovibrionales</taxon>
        <taxon>Desulfovibrionaceae</taxon>
        <taxon>Maridesulfovibrio</taxon>
    </lineage>
</organism>